<dbReference type="EMBL" id="LHPG02000010">
    <property type="protein sequence ID" value="PRW50952.1"/>
    <property type="molecule type" value="Genomic_DNA"/>
</dbReference>
<evidence type="ECO:0000313" key="3">
    <source>
        <dbReference type="Proteomes" id="UP000239899"/>
    </source>
</evidence>
<name>A0A2P6TNQ1_CHLSO</name>
<dbReference type="Proteomes" id="UP000239899">
    <property type="component" value="Unassembled WGS sequence"/>
</dbReference>
<dbReference type="AlphaFoldDB" id="A0A2P6TNQ1"/>
<evidence type="ECO:0008006" key="4">
    <source>
        <dbReference type="Google" id="ProtNLM"/>
    </source>
</evidence>
<sequence length="479" mass="52006">MRLACVSTHGTLAAPVWLHSRVAAHGAQRHVPARRLLVCAAAAWQPARSDHDSSSSSSSSNGNSSSAGKRVKRKGSEKQPQPQLQAWLQQEQGLSAKAADQHARRLALVFGSQQAALDGLPAVFKWCRSRGLTGLQTAQLLNNIAGKQQKNVVQFATLAQPVWQLIDSYIAAHIEPLRQAGARLPKHTSLAEALCSSSEAATVLSMPPGHVEAWLAAISQQLPAAAIGRLLLGMPHVEVRTLQRNLDSLQQTLGWTAEQARQLALKQARLMSVAPGTVQAAAAWLRQLFPDAEQLAAVVSRGPLLLASSVQHLQGNADTLRQALGWQDGDSQLAAFVAAYPQPFAVNDFSSECAAHKLRLLTQVAGCYLVGVLSEGSSYLKTGLETMAAHYMLVQERAPHRLYDKAGTLHLSWVINAGRPYYLDAMCMTREQRNAFVREWPRSEEGRRLLEGLRAGSVEGWPRPPSHAEAQQRLAVQGR</sequence>
<feature type="compositionally biased region" description="Low complexity" evidence="1">
    <location>
        <begin position="54"/>
        <end position="66"/>
    </location>
</feature>
<proteinExistence type="predicted"/>
<reference evidence="2 3" key="1">
    <citation type="journal article" date="2018" name="Plant J.">
        <title>Genome sequences of Chlorella sorokiniana UTEX 1602 and Micractinium conductrix SAG 241.80: implications to maltose excretion by a green alga.</title>
        <authorList>
            <person name="Arriola M.B."/>
            <person name="Velmurugan N."/>
            <person name="Zhang Y."/>
            <person name="Plunkett M.H."/>
            <person name="Hondzo H."/>
            <person name="Barney B.M."/>
        </authorList>
    </citation>
    <scope>NUCLEOTIDE SEQUENCE [LARGE SCALE GENOMIC DNA]</scope>
    <source>
        <strain evidence="3">UTEX 1602</strain>
    </source>
</reference>
<evidence type="ECO:0000256" key="1">
    <source>
        <dbReference type="SAM" id="MobiDB-lite"/>
    </source>
</evidence>
<dbReference type="Gene3D" id="1.25.70.10">
    <property type="entry name" value="Transcription termination factor 3, mitochondrial"/>
    <property type="match status" value="1"/>
</dbReference>
<protein>
    <recommendedName>
        <fullName evidence="4">Transcription termination factor mitochondrial</fullName>
    </recommendedName>
</protein>
<comment type="caution">
    <text evidence="2">The sequence shown here is derived from an EMBL/GenBank/DDBJ whole genome shotgun (WGS) entry which is preliminary data.</text>
</comment>
<dbReference type="InterPro" id="IPR038538">
    <property type="entry name" value="MTERF_sf"/>
</dbReference>
<feature type="region of interest" description="Disordered" evidence="1">
    <location>
        <begin position="457"/>
        <end position="479"/>
    </location>
</feature>
<organism evidence="2 3">
    <name type="scientific">Chlorella sorokiniana</name>
    <name type="common">Freshwater green alga</name>
    <dbReference type="NCBI Taxonomy" id="3076"/>
    <lineage>
        <taxon>Eukaryota</taxon>
        <taxon>Viridiplantae</taxon>
        <taxon>Chlorophyta</taxon>
        <taxon>core chlorophytes</taxon>
        <taxon>Trebouxiophyceae</taxon>
        <taxon>Chlorellales</taxon>
        <taxon>Chlorellaceae</taxon>
        <taxon>Chlorella clade</taxon>
        <taxon>Chlorella</taxon>
    </lineage>
</organism>
<feature type="region of interest" description="Disordered" evidence="1">
    <location>
        <begin position="48"/>
        <end position="85"/>
    </location>
</feature>
<keyword evidence="3" id="KW-1185">Reference proteome</keyword>
<evidence type="ECO:0000313" key="2">
    <source>
        <dbReference type="EMBL" id="PRW50952.1"/>
    </source>
</evidence>
<gene>
    <name evidence="2" type="ORF">C2E21_5331</name>
</gene>
<dbReference type="OrthoDB" id="512285at2759"/>
<accession>A0A2P6TNQ1</accession>